<dbReference type="InterPro" id="IPR036388">
    <property type="entry name" value="WH-like_DNA-bd_sf"/>
</dbReference>
<feature type="region of interest" description="Disordered" evidence="7">
    <location>
        <begin position="175"/>
        <end position="249"/>
    </location>
</feature>
<dbReference type="VEuPathDB" id="VectorBase:LDEU003762"/>
<sequence>MHPFFEQPLYSANGYQSFNAPPVNISYGQRSATENAGASYNTAVTSRLPMRFNPYKPAYSVSNSGMPATPNPGKDMVKPPYSYIALITMAIQSAPEKRITLNGIYSYIMEKFPFYRENKQGWQNSIRHNLSLNECFIKIARGERPGKGSFWTLHPESYNMFENGSFLRRRRRFKRRDVEKDKEEGKKEESKEVTAEVRESRRTAVEESSANGLKGHMSNRSMKTSQDSTSVHSNGIKLEPNSRMSPPSQASLDMHHRNLQNHYQLAFNQCKKEERSEPMACMEQHCKFFMEKSSFNCGNFPNLMLTSQTCNGINPELSAGAVCGSGLENSTAASFTVDNLMSREQGLSGSTSSLTRASNAVTLFTNSPNTSPTANMSYQLYSDRGNDAQQPIAIVDDLSSVSSACQAITQCSIGSPIYERHAWYSDNPECIMNSNSENVSSDSSYTNNHCLRDVYNESNTQEQRPSNVNCAQVGVSGSFSTANGSSLYYATHNRF</sequence>
<accession>A0A443SL58</accession>
<feature type="compositionally biased region" description="Polar residues" evidence="7">
    <location>
        <begin position="218"/>
        <end position="233"/>
    </location>
</feature>
<keyword evidence="10" id="KW-1185">Reference proteome</keyword>
<dbReference type="FunFam" id="1.10.10.10:FF:000016">
    <property type="entry name" value="Forkhead box protein I1"/>
    <property type="match status" value="1"/>
</dbReference>
<evidence type="ECO:0000256" key="6">
    <source>
        <dbReference type="PROSITE-ProRule" id="PRU00089"/>
    </source>
</evidence>
<dbReference type="InterPro" id="IPR050211">
    <property type="entry name" value="FOX_domain-containing"/>
</dbReference>
<evidence type="ECO:0000256" key="5">
    <source>
        <dbReference type="ARBA" id="ARBA00023242"/>
    </source>
</evidence>
<dbReference type="GO" id="GO:0005634">
    <property type="term" value="C:nucleus"/>
    <property type="evidence" value="ECO:0007669"/>
    <property type="project" value="UniProtKB-SubCell"/>
</dbReference>
<dbReference type="SMART" id="SM00339">
    <property type="entry name" value="FH"/>
    <property type="match status" value="1"/>
</dbReference>
<feature type="compositionally biased region" description="Basic and acidic residues" evidence="7">
    <location>
        <begin position="176"/>
        <end position="205"/>
    </location>
</feature>
<feature type="DNA-binding region" description="Fork-head" evidence="6">
    <location>
        <begin position="78"/>
        <end position="171"/>
    </location>
</feature>
<keyword evidence="3 6" id="KW-0238">DNA-binding</keyword>
<dbReference type="InterPro" id="IPR030456">
    <property type="entry name" value="TF_fork_head_CS_2"/>
</dbReference>
<dbReference type="OrthoDB" id="5954824at2759"/>
<dbReference type="GO" id="GO:0000978">
    <property type="term" value="F:RNA polymerase II cis-regulatory region sequence-specific DNA binding"/>
    <property type="evidence" value="ECO:0007669"/>
    <property type="project" value="TreeGrafter"/>
</dbReference>
<comment type="subcellular location">
    <subcellularLocation>
        <location evidence="1 6">Nucleus</location>
    </subcellularLocation>
</comment>
<dbReference type="InterPro" id="IPR001766">
    <property type="entry name" value="Fork_head_dom"/>
</dbReference>
<dbReference type="PANTHER" id="PTHR11829">
    <property type="entry name" value="FORKHEAD BOX PROTEIN"/>
    <property type="match status" value="1"/>
</dbReference>
<evidence type="ECO:0000313" key="9">
    <source>
        <dbReference type="EMBL" id="RWS28278.1"/>
    </source>
</evidence>
<reference evidence="9 10" key="1">
    <citation type="journal article" date="2018" name="Gigascience">
        <title>Genomes of trombidid mites reveal novel predicted allergens and laterally-transferred genes associated with secondary metabolism.</title>
        <authorList>
            <person name="Dong X."/>
            <person name="Chaisiri K."/>
            <person name="Xia D."/>
            <person name="Armstrong S.D."/>
            <person name="Fang Y."/>
            <person name="Donnelly M.J."/>
            <person name="Kadowaki T."/>
            <person name="McGarry J.W."/>
            <person name="Darby A.C."/>
            <person name="Makepeace B.L."/>
        </authorList>
    </citation>
    <scope>NUCLEOTIDE SEQUENCE [LARGE SCALE GENOMIC DNA]</scope>
    <source>
        <strain evidence="9">UoL-UT</strain>
    </source>
</reference>
<dbReference type="GO" id="GO:0030154">
    <property type="term" value="P:cell differentiation"/>
    <property type="evidence" value="ECO:0007669"/>
    <property type="project" value="TreeGrafter"/>
</dbReference>
<keyword evidence="4" id="KW-0804">Transcription</keyword>
<dbReference type="InterPro" id="IPR018122">
    <property type="entry name" value="TF_fork_head_CS_1"/>
</dbReference>
<gene>
    <name evidence="9" type="ORF">B4U80_08876</name>
</gene>
<name>A0A443SL58_9ACAR</name>
<dbReference type="PROSITE" id="PS50039">
    <property type="entry name" value="FORK_HEAD_3"/>
    <property type="match status" value="1"/>
</dbReference>
<dbReference type="STRING" id="299467.A0A443SL58"/>
<keyword evidence="5 6" id="KW-0539">Nucleus</keyword>
<evidence type="ECO:0000259" key="8">
    <source>
        <dbReference type="PROSITE" id="PS50039"/>
    </source>
</evidence>
<dbReference type="Pfam" id="PF00250">
    <property type="entry name" value="Forkhead"/>
    <property type="match status" value="1"/>
</dbReference>
<dbReference type="PROSITE" id="PS00658">
    <property type="entry name" value="FORK_HEAD_2"/>
    <property type="match status" value="1"/>
</dbReference>
<dbReference type="PANTHER" id="PTHR11829:SF388">
    <property type="entry name" value="FORK HEAD DOMAIN-CONTAINING PROTEIN L1-RELATED"/>
    <property type="match status" value="1"/>
</dbReference>
<evidence type="ECO:0000256" key="2">
    <source>
        <dbReference type="ARBA" id="ARBA00023015"/>
    </source>
</evidence>
<dbReference type="GO" id="GO:0009653">
    <property type="term" value="P:anatomical structure morphogenesis"/>
    <property type="evidence" value="ECO:0007669"/>
    <property type="project" value="TreeGrafter"/>
</dbReference>
<keyword evidence="2" id="KW-0805">Transcription regulation</keyword>
<dbReference type="PRINTS" id="PR00053">
    <property type="entry name" value="FORKHEAD"/>
</dbReference>
<dbReference type="AlphaFoldDB" id="A0A443SL58"/>
<evidence type="ECO:0000256" key="3">
    <source>
        <dbReference type="ARBA" id="ARBA00023125"/>
    </source>
</evidence>
<protein>
    <submittedName>
        <fullName evidence="9">Forkhead box protein C1-like protein</fullName>
    </submittedName>
</protein>
<evidence type="ECO:0000313" key="10">
    <source>
        <dbReference type="Proteomes" id="UP000288716"/>
    </source>
</evidence>
<evidence type="ECO:0000256" key="4">
    <source>
        <dbReference type="ARBA" id="ARBA00023163"/>
    </source>
</evidence>
<evidence type="ECO:0000256" key="7">
    <source>
        <dbReference type="SAM" id="MobiDB-lite"/>
    </source>
</evidence>
<dbReference type="Proteomes" id="UP000288716">
    <property type="component" value="Unassembled WGS sequence"/>
</dbReference>
<dbReference type="InterPro" id="IPR036390">
    <property type="entry name" value="WH_DNA-bd_sf"/>
</dbReference>
<dbReference type="PROSITE" id="PS00657">
    <property type="entry name" value="FORK_HEAD_1"/>
    <property type="match status" value="1"/>
</dbReference>
<feature type="domain" description="Fork-head" evidence="8">
    <location>
        <begin position="78"/>
        <end position="171"/>
    </location>
</feature>
<dbReference type="SUPFAM" id="SSF46785">
    <property type="entry name" value="Winged helix' DNA-binding domain"/>
    <property type="match status" value="1"/>
</dbReference>
<dbReference type="EMBL" id="NCKV01001474">
    <property type="protein sequence ID" value="RWS28278.1"/>
    <property type="molecule type" value="Genomic_DNA"/>
</dbReference>
<dbReference type="Gene3D" id="1.10.10.10">
    <property type="entry name" value="Winged helix-like DNA-binding domain superfamily/Winged helix DNA-binding domain"/>
    <property type="match status" value="1"/>
</dbReference>
<proteinExistence type="predicted"/>
<dbReference type="GO" id="GO:0000981">
    <property type="term" value="F:DNA-binding transcription factor activity, RNA polymerase II-specific"/>
    <property type="evidence" value="ECO:0007669"/>
    <property type="project" value="TreeGrafter"/>
</dbReference>
<organism evidence="9 10">
    <name type="scientific">Leptotrombidium deliense</name>
    <dbReference type="NCBI Taxonomy" id="299467"/>
    <lineage>
        <taxon>Eukaryota</taxon>
        <taxon>Metazoa</taxon>
        <taxon>Ecdysozoa</taxon>
        <taxon>Arthropoda</taxon>
        <taxon>Chelicerata</taxon>
        <taxon>Arachnida</taxon>
        <taxon>Acari</taxon>
        <taxon>Acariformes</taxon>
        <taxon>Trombidiformes</taxon>
        <taxon>Prostigmata</taxon>
        <taxon>Anystina</taxon>
        <taxon>Parasitengona</taxon>
        <taxon>Trombiculoidea</taxon>
        <taxon>Trombiculidae</taxon>
        <taxon>Leptotrombidium</taxon>
    </lineage>
</organism>
<evidence type="ECO:0000256" key="1">
    <source>
        <dbReference type="ARBA" id="ARBA00004123"/>
    </source>
</evidence>
<comment type="caution">
    <text evidence="9">The sequence shown here is derived from an EMBL/GenBank/DDBJ whole genome shotgun (WGS) entry which is preliminary data.</text>
</comment>